<dbReference type="EMBL" id="MGDE01000151">
    <property type="protein sequence ID" value="OGL45126.1"/>
    <property type="molecule type" value="Genomic_DNA"/>
</dbReference>
<dbReference type="Proteomes" id="UP000178797">
    <property type="component" value="Unassembled WGS sequence"/>
</dbReference>
<evidence type="ECO:0000313" key="3">
    <source>
        <dbReference type="Proteomes" id="UP000178797"/>
    </source>
</evidence>
<accession>A0A1F7RU89</accession>
<comment type="caution">
    <text evidence="2">The sequence shown here is derived from an EMBL/GenBank/DDBJ whole genome shotgun (WGS) entry which is preliminary data.</text>
</comment>
<name>A0A1F7RU89_9BACT</name>
<dbReference type="CDD" id="cd05403">
    <property type="entry name" value="NT_KNTase_like"/>
    <property type="match status" value="1"/>
</dbReference>
<dbReference type="InterPro" id="IPR041633">
    <property type="entry name" value="Polbeta"/>
</dbReference>
<dbReference type="NCBIfam" id="NF047752">
    <property type="entry name" value="MntA_antitoxin"/>
    <property type="match status" value="1"/>
</dbReference>
<dbReference type="InterPro" id="IPR052930">
    <property type="entry name" value="TA_antitoxin_MntA"/>
</dbReference>
<dbReference type="Pfam" id="PF18765">
    <property type="entry name" value="Polbeta"/>
    <property type="match status" value="1"/>
</dbReference>
<evidence type="ECO:0000313" key="2">
    <source>
        <dbReference type="EMBL" id="OGL45126.1"/>
    </source>
</evidence>
<dbReference type="PANTHER" id="PTHR43852:SF3">
    <property type="entry name" value="NUCLEOTIDYLTRANSFERASE"/>
    <property type="match status" value="1"/>
</dbReference>
<proteinExistence type="predicted"/>
<gene>
    <name evidence="2" type="ORF">A2W05_05145</name>
</gene>
<dbReference type="InterPro" id="IPR043519">
    <property type="entry name" value="NT_sf"/>
</dbReference>
<organism evidence="2 3">
    <name type="scientific">Candidatus Schekmanbacteria bacterium RBG_16_38_10</name>
    <dbReference type="NCBI Taxonomy" id="1817879"/>
    <lineage>
        <taxon>Bacteria</taxon>
        <taxon>Candidatus Schekmaniibacteriota</taxon>
    </lineage>
</organism>
<dbReference type="AlphaFoldDB" id="A0A1F7RU89"/>
<feature type="domain" description="Polymerase beta nucleotidyltransferase" evidence="1">
    <location>
        <begin position="5"/>
        <end position="99"/>
    </location>
</feature>
<dbReference type="SUPFAM" id="SSF81301">
    <property type="entry name" value="Nucleotidyltransferase"/>
    <property type="match status" value="1"/>
</dbReference>
<reference evidence="2 3" key="1">
    <citation type="journal article" date="2016" name="Nat. Commun.">
        <title>Thousands of microbial genomes shed light on interconnected biogeochemical processes in an aquifer system.</title>
        <authorList>
            <person name="Anantharaman K."/>
            <person name="Brown C.T."/>
            <person name="Hug L.A."/>
            <person name="Sharon I."/>
            <person name="Castelle C.J."/>
            <person name="Probst A.J."/>
            <person name="Thomas B.C."/>
            <person name="Singh A."/>
            <person name="Wilkins M.J."/>
            <person name="Karaoz U."/>
            <person name="Brodie E.L."/>
            <person name="Williams K.H."/>
            <person name="Hubbard S.S."/>
            <person name="Banfield J.F."/>
        </authorList>
    </citation>
    <scope>NUCLEOTIDE SEQUENCE [LARGE SCALE GENOMIC DNA]</scope>
</reference>
<dbReference type="Gene3D" id="3.30.460.10">
    <property type="entry name" value="Beta Polymerase, domain 2"/>
    <property type="match status" value="1"/>
</dbReference>
<sequence>MIELLKKYFENKKDIAFAFLYGSYAKGNATRLSDVDIAVYFYPKERHPIEYEKEIFHDTENEVWADIERLLRREVELLILNRASANVASSAIRGIPLVINDWGLYIDFMEVITDVAENFMDFVINDYMEKRP</sequence>
<evidence type="ECO:0000259" key="1">
    <source>
        <dbReference type="Pfam" id="PF18765"/>
    </source>
</evidence>
<protein>
    <recommendedName>
        <fullName evidence="1">Polymerase beta nucleotidyltransferase domain-containing protein</fullName>
    </recommendedName>
</protein>
<dbReference type="PANTHER" id="PTHR43852">
    <property type="entry name" value="NUCLEOTIDYLTRANSFERASE"/>
    <property type="match status" value="1"/>
</dbReference>